<dbReference type="EC" id="6.3.2.1" evidence="8"/>
<keyword evidence="8" id="KW-0963">Cytoplasm</keyword>
<keyword evidence="6 8" id="KW-0067">ATP-binding</keyword>
<evidence type="ECO:0000256" key="6">
    <source>
        <dbReference type="ARBA" id="ARBA00022840"/>
    </source>
</evidence>
<feature type="binding site" evidence="8">
    <location>
        <begin position="26"/>
        <end position="33"/>
    </location>
    <ligand>
        <name>ATP</name>
        <dbReference type="ChEBI" id="CHEBI:30616"/>
    </ligand>
</feature>
<evidence type="ECO:0000256" key="8">
    <source>
        <dbReference type="HAMAP-Rule" id="MF_00158"/>
    </source>
</evidence>
<dbReference type="PANTHER" id="PTHR21299">
    <property type="entry name" value="CYTIDYLATE KINASE/PANTOATE-BETA-ALANINE LIGASE"/>
    <property type="match status" value="1"/>
</dbReference>
<dbReference type="InterPro" id="IPR003721">
    <property type="entry name" value="Pantoate_ligase"/>
</dbReference>
<dbReference type="GO" id="GO:0004592">
    <property type="term" value="F:pantoate-beta-alanine ligase activity"/>
    <property type="evidence" value="ECO:0007669"/>
    <property type="project" value="UniProtKB-UniRule"/>
</dbReference>
<dbReference type="Pfam" id="PF02569">
    <property type="entry name" value="Pantoate_ligase"/>
    <property type="match status" value="1"/>
</dbReference>
<keyword evidence="4 8" id="KW-0566">Pantothenate biosynthesis</keyword>
<evidence type="ECO:0000256" key="2">
    <source>
        <dbReference type="ARBA" id="ARBA00009256"/>
    </source>
</evidence>
<name>A0A847S4Q1_9NEIS</name>
<protein>
    <recommendedName>
        <fullName evidence="8">Pantothenate synthetase</fullName>
        <shortName evidence="8">PS</shortName>
        <ecNumber evidence="8">6.3.2.1</ecNumber>
    </recommendedName>
    <alternativeName>
        <fullName evidence="8">Pantoate--beta-alanine ligase</fullName>
    </alternativeName>
    <alternativeName>
        <fullName evidence="8">Pantoate-activating enzyme</fullName>
    </alternativeName>
</protein>
<feature type="binding site" evidence="8">
    <location>
        <begin position="144"/>
        <end position="147"/>
    </location>
    <ligand>
        <name>ATP</name>
        <dbReference type="ChEBI" id="CHEBI:30616"/>
    </ligand>
</feature>
<evidence type="ECO:0000256" key="5">
    <source>
        <dbReference type="ARBA" id="ARBA00022741"/>
    </source>
</evidence>
<dbReference type="Proteomes" id="UP000587991">
    <property type="component" value="Unassembled WGS sequence"/>
</dbReference>
<evidence type="ECO:0000256" key="7">
    <source>
        <dbReference type="ARBA" id="ARBA00048258"/>
    </source>
</evidence>
<comment type="caution">
    <text evidence="9">The sequence shown here is derived from an EMBL/GenBank/DDBJ whole genome shotgun (WGS) entry which is preliminary data.</text>
</comment>
<dbReference type="CDD" id="cd00560">
    <property type="entry name" value="PanC"/>
    <property type="match status" value="1"/>
</dbReference>
<feature type="binding site" evidence="8">
    <location>
        <position position="173"/>
    </location>
    <ligand>
        <name>ATP</name>
        <dbReference type="ChEBI" id="CHEBI:30616"/>
    </ligand>
</feature>
<sequence length="274" mass="30542">MQVLERIAEVRAFRKQVGRLAFVPTMGNLHDGHLSLLRASRPHCDAVLTSIFVNRLQFGPNEDFDRYPRTREDDLALLEAAGCEAVFYPTEATLYPQPQVVAVDPPGELTSILCGAFRPGHFKGVTTVVAKLFNIVQPDVAAFGLKDYQQYFLIRQMVEQLEIPVQLLAVDTGRAEDGLALSSRNRYLNPGERAEAPRLYRLLQQVATTVGRGEDASQACQQAMAELEQSGWQPQYLEVRDADSLLPVAETSRHKVVLAAAYLGKTRLIDNLMF</sequence>
<dbReference type="EMBL" id="JABAIM010000004">
    <property type="protein sequence ID" value="NLR76721.1"/>
    <property type="molecule type" value="Genomic_DNA"/>
</dbReference>
<feature type="binding site" evidence="8">
    <location>
        <begin position="181"/>
        <end position="184"/>
    </location>
    <ligand>
        <name>ATP</name>
        <dbReference type="ChEBI" id="CHEBI:30616"/>
    </ligand>
</feature>
<keyword evidence="10" id="KW-1185">Reference proteome</keyword>
<evidence type="ECO:0000256" key="1">
    <source>
        <dbReference type="ARBA" id="ARBA00004990"/>
    </source>
</evidence>
<dbReference type="GO" id="GO:0005524">
    <property type="term" value="F:ATP binding"/>
    <property type="evidence" value="ECO:0007669"/>
    <property type="project" value="UniProtKB-KW"/>
</dbReference>
<comment type="catalytic activity">
    <reaction evidence="7 8">
        <text>(R)-pantoate + beta-alanine + ATP = (R)-pantothenate + AMP + diphosphate + H(+)</text>
        <dbReference type="Rhea" id="RHEA:10912"/>
        <dbReference type="ChEBI" id="CHEBI:15378"/>
        <dbReference type="ChEBI" id="CHEBI:15980"/>
        <dbReference type="ChEBI" id="CHEBI:29032"/>
        <dbReference type="ChEBI" id="CHEBI:30616"/>
        <dbReference type="ChEBI" id="CHEBI:33019"/>
        <dbReference type="ChEBI" id="CHEBI:57966"/>
        <dbReference type="ChEBI" id="CHEBI:456215"/>
        <dbReference type="EC" id="6.3.2.1"/>
    </reaction>
</comment>
<dbReference type="Gene3D" id="3.40.50.620">
    <property type="entry name" value="HUPs"/>
    <property type="match status" value="1"/>
</dbReference>
<keyword evidence="5 8" id="KW-0547">Nucleotide-binding</keyword>
<dbReference type="SUPFAM" id="SSF52374">
    <property type="entry name" value="Nucleotidylyl transferase"/>
    <property type="match status" value="1"/>
</dbReference>
<dbReference type="RefSeq" id="WP_168878384.1">
    <property type="nucleotide sequence ID" value="NZ_JABAIM010000004.1"/>
</dbReference>
<reference evidence="9 10" key="1">
    <citation type="submission" date="2020-04" db="EMBL/GenBank/DDBJ databases">
        <title>Draft genome of Leeia sp. IMCC25680.</title>
        <authorList>
            <person name="Song J."/>
            <person name="Cho J.-C."/>
        </authorList>
    </citation>
    <scope>NUCLEOTIDE SEQUENCE [LARGE SCALE GENOMIC DNA]</scope>
    <source>
        <strain evidence="9 10">IMCC25680</strain>
    </source>
</reference>
<accession>A0A847S4Q1</accession>
<comment type="subcellular location">
    <subcellularLocation>
        <location evidence="8">Cytoplasm</location>
    </subcellularLocation>
</comment>
<dbReference type="GO" id="GO:0005829">
    <property type="term" value="C:cytosol"/>
    <property type="evidence" value="ECO:0007669"/>
    <property type="project" value="TreeGrafter"/>
</dbReference>
<comment type="subunit">
    <text evidence="8">Homodimer.</text>
</comment>
<proteinExistence type="inferred from homology"/>
<feature type="binding site" evidence="8">
    <location>
        <position position="57"/>
    </location>
    <ligand>
        <name>beta-alanine</name>
        <dbReference type="ChEBI" id="CHEBI:57966"/>
    </ligand>
</feature>
<organism evidence="9 10">
    <name type="scientific">Leeia aquatica</name>
    <dbReference type="NCBI Taxonomy" id="2725557"/>
    <lineage>
        <taxon>Bacteria</taxon>
        <taxon>Pseudomonadati</taxon>
        <taxon>Pseudomonadota</taxon>
        <taxon>Betaproteobacteria</taxon>
        <taxon>Neisseriales</taxon>
        <taxon>Leeiaceae</taxon>
        <taxon>Leeia</taxon>
    </lineage>
</organism>
<feature type="binding site" evidence="8">
    <location>
        <position position="150"/>
    </location>
    <ligand>
        <name>(R)-pantoate</name>
        <dbReference type="ChEBI" id="CHEBI:15980"/>
    </ligand>
</feature>
<feature type="binding site" evidence="8">
    <location>
        <position position="57"/>
    </location>
    <ligand>
        <name>(R)-pantoate</name>
        <dbReference type="ChEBI" id="CHEBI:15980"/>
    </ligand>
</feature>
<evidence type="ECO:0000256" key="3">
    <source>
        <dbReference type="ARBA" id="ARBA00022598"/>
    </source>
</evidence>
<evidence type="ECO:0000256" key="4">
    <source>
        <dbReference type="ARBA" id="ARBA00022655"/>
    </source>
</evidence>
<evidence type="ECO:0000313" key="9">
    <source>
        <dbReference type="EMBL" id="NLR76721.1"/>
    </source>
</evidence>
<comment type="pathway">
    <text evidence="1 8">Cofactor biosynthesis; (R)-pantothenate biosynthesis; (R)-pantothenate from (R)-pantoate and beta-alanine: step 1/1.</text>
</comment>
<dbReference type="HAMAP" id="MF_00158">
    <property type="entry name" value="PanC"/>
    <property type="match status" value="1"/>
</dbReference>
<feature type="active site" description="Proton donor" evidence="8">
    <location>
        <position position="33"/>
    </location>
</feature>
<comment type="function">
    <text evidence="8">Catalyzes the condensation of pantoate with beta-alanine in an ATP-dependent reaction via a pantoyl-adenylate intermediate.</text>
</comment>
<dbReference type="FunFam" id="3.30.1300.10:FF:000001">
    <property type="entry name" value="Pantothenate synthetase"/>
    <property type="match status" value="1"/>
</dbReference>
<keyword evidence="3 8" id="KW-0436">Ligase</keyword>
<dbReference type="UniPathway" id="UPA00028">
    <property type="reaction ID" value="UER00005"/>
</dbReference>
<comment type="miscellaneous">
    <text evidence="8">The reaction proceeds by a bi uni uni bi ping pong mechanism.</text>
</comment>
<comment type="similarity">
    <text evidence="2 8">Belongs to the pantothenate synthetase family.</text>
</comment>
<dbReference type="NCBIfam" id="TIGR00018">
    <property type="entry name" value="panC"/>
    <property type="match status" value="1"/>
</dbReference>
<evidence type="ECO:0000313" key="10">
    <source>
        <dbReference type="Proteomes" id="UP000587991"/>
    </source>
</evidence>
<dbReference type="AlphaFoldDB" id="A0A847S4Q1"/>
<dbReference type="GO" id="GO:0015940">
    <property type="term" value="P:pantothenate biosynthetic process"/>
    <property type="evidence" value="ECO:0007669"/>
    <property type="project" value="UniProtKB-UniRule"/>
</dbReference>
<dbReference type="InterPro" id="IPR014729">
    <property type="entry name" value="Rossmann-like_a/b/a_fold"/>
</dbReference>
<dbReference type="InterPro" id="IPR042176">
    <property type="entry name" value="Pantoate_ligase_C"/>
</dbReference>
<gene>
    <name evidence="8" type="primary">panC</name>
    <name evidence="9" type="ORF">HF682_16255</name>
</gene>
<dbReference type="PANTHER" id="PTHR21299:SF1">
    <property type="entry name" value="PANTOATE--BETA-ALANINE LIGASE"/>
    <property type="match status" value="1"/>
</dbReference>
<dbReference type="Gene3D" id="3.30.1300.10">
    <property type="entry name" value="Pantoate-beta-alanine ligase, C-terminal domain"/>
    <property type="match status" value="1"/>
</dbReference>